<keyword evidence="3 5" id="KW-0238">DNA-binding</keyword>
<dbReference type="Pfam" id="PF00486">
    <property type="entry name" value="Trans_reg_C"/>
    <property type="match status" value="1"/>
</dbReference>
<dbReference type="GO" id="GO:0000976">
    <property type="term" value="F:transcription cis-regulatory region binding"/>
    <property type="evidence" value="ECO:0007669"/>
    <property type="project" value="TreeGrafter"/>
</dbReference>
<proteinExistence type="predicted"/>
<evidence type="ECO:0000313" key="9">
    <source>
        <dbReference type="Proteomes" id="UP000177506"/>
    </source>
</evidence>
<name>A0A1G1SVN7_9BACT</name>
<protein>
    <submittedName>
        <fullName evidence="8">Two-component system response regulator</fullName>
    </submittedName>
</protein>
<evidence type="ECO:0000256" key="5">
    <source>
        <dbReference type="PROSITE-ProRule" id="PRU01091"/>
    </source>
</evidence>
<dbReference type="PROSITE" id="PS50110">
    <property type="entry name" value="RESPONSE_REGULATORY"/>
    <property type="match status" value="1"/>
</dbReference>
<dbReference type="CDD" id="cd00383">
    <property type="entry name" value="trans_reg_C"/>
    <property type="match status" value="1"/>
</dbReference>
<dbReference type="AlphaFoldDB" id="A0A1G1SVN7"/>
<dbReference type="EMBL" id="MDZA01000427">
    <property type="protein sequence ID" value="OGX82690.1"/>
    <property type="molecule type" value="Genomic_DNA"/>
</dbReference>
<dbReference type="InterPro" id="IPR039420">
    <property type="entry name" value="WalR-like"/>
</dbReference>
<feature type="DNA-binding region" description="OmpR/PhoB-type" evidence="5">
    <location>
        <begin position="131"/>
        <end position="229"/>
    </location>
</feature>
<evidence type="ECO:0000256" key="1">
    <source>
        <dbReference type="ARBA" id="ARBA00022553"/>
    </source>
</evidence>
<feature type="domain" description="OmpR/PhoB-type" evidence="7">
    <location>
        <begin position="131"/>
        <end position="229"/>
    </location>
</feature>
<dbReference type="InterPro" id="IPR036388">
    <property type="entry name" value="WH-like_DNA-bd_sf"/>
</dbReference>
<sequence>MPPLPHLLLLEDELPLARIVRESLERQGFRVTHAADGALGLAAFRREPFDLCLVDIMLPQLDGLAFVAEIRRTNQQVPVLFLTAKSQPADVVQGFGVGGNDYLRKPFSLDELVVRLRELLRRAPAAAPALPAAVPLGRYVFVPLRQELWLDGQLSARLSHRESELLELLARHHPRPLDRKAALLQLWGDDSFFHARSMDVFISHLRKYLRHDPTVAILNLRGVGYRLVA</sequence>
<dbReference type="InterPro" id="IPR001789">
    <property type="entry name" value="Sig_transdc_resp-reg_receiver"/>
</dbReference>
<dbReference type="PANTHER" id="PTHR48111:SF40">
    <property type="entry name" value="PHOSPHATE REGULON TRANSCRIPTIONAL REGULATORY PROTEIN PHOB"/>
    <property type="match status" value="1"/>
</dbReference>
<gene>
    <name evidence="8" type="ORF">BEN49_13435</name>
</gene>
<dbReference type="GO" id="GO:0006355">
    <property type="term" value="P:regulation of DNA-templated transcription"/>
    <property type="evidence" value="ECO:0007669"/>
    <property type="project" value="InterPro"/>
</dbReference>
<dbReference type="SUPFAM" id="SSF52172">
    <property type="entry name" value="CheY-like"/>
    <property type="match status" value="1"/>
</dbReference>
<dbReference type="GO" id="GO:0005829">
    <property type="term" value="C:cytosol"/>
    <property type="evidence" value="ECO:0007669"/>
    <property type="project" value="TreeGrafter"/>
</dbReference>
<keyword evidence="9" id="KW-1185">Reference proteome</keyword>
<reference evidence="8 9" key="1">
    <citation type="submission" date="2016-08" db="EMBL/GenBank/DDBJ databases">
        <title>Hymenobacter coccineus sp. nov., Hymenobacter lapidarius sp. nov. and Hymenobacter glacialis sp. nov., isolated from Antarctic soil.</title>
        <authorList>
            <person name="Sedlacek I."/>
            <person name="Kralova S."/>
            <person name="Kyrova K."/>
            <person name="Maslanova I."/>
            <person name="Stankova E."/>
            <person name="Vrbovska V."/>
            <person name="Nemec M."/>
            <person name="Bartak M."/>
            <person name="Svec P."/>
            <person name="Busse H.-J."/>
            <person name="Pantucek R."/>
        </authorList>
    </citation>
    <scope>NUCLEOTIDE SEQUENCE [LARGE SCALE GENOMIC DNA]</scope>
    <source>
        <strain evidence="8 9">CCM 8649</strain>
    </source>
</reference>
<dbReference type="InterPro" id="IPR011006">
    <property type="entry name" value="CheY-like_superfamily"/>
</dbReference>
<dbReference type="InterPro" id="IPR016032">
    <property type="entry name" value="Sig_transdc_resp-reg_C-effctor"/>
</dbReference>
<dbReference type="GO" id="GO:0032993">
    <property type="term" value="C:protein-DNA complex"/>
    <property type="evidence" value="ECO:0007669"/>
    <property type="project" value="TreeGrafter"/>
</dbReference>
<evidence type="ECO:0000256" key="3">
    <source>
        <dbReference type="ARBA" id="ARBA00023125"/>
    </source>
</evidence>
<dbReference type="SMART" id="SM00862">
    <property type="entry name" value="Trans_reg_C"/>
    <property type="match status" value="1"/>
</dbReference>
<evidence type="ECO:0000259" key="6">
    <source>
        <dbReference type="PROSITE" id="PS50110"/>
    </source>
</evidence>
<dbReference type="Proteomes" id="UP000177506">
    <property type="component" value="Unassembled WGS sequence"/>
</dbReference>
<comment type="caution">
    <text evidence="8">The sequence shown here is derived from an EMBL/GenBank/DDBJ whole genome shotgun (WGS) entry which is preliminary data.</text>
</comment>
<dbReference type="Gene3D" id="1.10.10.10">
    <property type="entry name" value="Winged helix-like DNA-binding domain superfamily/Winged helix DNA-binding domain"/>
    <property type="match status" value="1"/>
</dbReference>
<dbReference type="GO" id="GO:0000156">
    <property type="term" value="F:phosphorelay response regulator activity"/>
    <property type="evidence" value="ECO:0007669"/>
    <property type="project" value="TreeGrafter"/>
</dbReference>
<dbReference type="PROSITE" id="PS51755">
    <property type="entry name" value="OMPR_PHOB"/>
    <property type="match status" value="1"/>
</dbReference>
<evidence type="ECO:0000256" key="4">
    <source>
        <dbReference type="PROSITE-ProRule" id="PRU00169"/>
    </source>
</evidence>
<keyword evidence="2" id="KW-0902">Two-component regulatory system</keyword>
<accession>A0A1G1SVN7</accession>
<dbReference type="SMART" id="SM00448">
    <property type="entry name" value="REC"/>
    <property type="match status" value="1"/>
</dbReference>
<organism evidence="8 9">
    <name type="scientific">Hymenobacter coccineus</name>
    <dbReference type="NCBI Taxonomy" id="1908235"/>
    <lineage>
        <taxon>Bacteria</taxon>
        <taxon>Pseudomonadati</taxon>
        <taxon>Bacteroidota</taxon>
        <taxon>Cytophagia</taxon>
        <taxon>Cytophagales</taxon>
        <taxon>Hymenobacteraceae</taxon>
        <taxon>Hymenobacter</taxon>
    </lineage>
</organism>
<dbReference type="RefSeq" id="WP_070746443.1">
    <property type="nucleotide sequence ID" value="NZ_MDZA01000427.1"/>
</dbReference>
<dbReference type="Gene3D" id="3.40.50.2300">
    <property type="match status" value="1"/>
</dbReference>
<dbReference type="Pfam" id="PF00072">
    <property type="entry name" value="Response_reg"/>
    <property type="match status" value="1"/>
</dbReference>
<feature type="modified residue" description="4-aspartylphosphate" evidence="4">
    <location>
        <position position="55"/>
    </location>
</feature>
<evidence type="ECO:0000256" key="2">
    <source>
        <dbReference type="ARBA" id="ARBA00023012"/>
    </source>
</evidence>
<feature type="domain" description="Response regulatory" evidence="6">
    <location>
        <begin position="6"/>
        <end position="120"/>
    </location>
</feature>
<keyword evidence="1 4" id="KW-0597">Phosphoprotein</keyword>
<evidence type="ECO:0000313" key="8">
    <source>
        <dbReference type="EMBL" id="OGX82690.1"/>
    </source>
</evidence>
<evidence type="ECO:0000259" key="7">
    <source>
        <dbReference type="PROSITE" id="PS51755"/>
    </source>
</evidence>
<dbReference type="PANTHER" id="PTHR48111">
    <property type="entry name" value="REGULATOR OF RPOS"/>
    <property type="match status" value="1"/>
</dbReference>
<dbReference type="InterPro" id="IPR001867">
    <property type="entry name" value="OmpR/PhoB-type_DNA-bd"/>
</dbReference>
<dbReference type="SUPFAM" id="SSF46894">
    <property type="entry name" value="C-terminal effector domain of the bipartite response regulators"/>
    <property type="match status" value="1"/>
</dbReference>
<dbReference type="CDD" id="cd17574">
    <property type="entry name" value="REC_OmpR"/>
    <property type="match status" value="1"/>
</dbReference>